<feature type="coiled-coil region" evidence="6">
    <location>
        <begin position="288"/>
        <end position="315"/>
    </location>
</feature>
<feature type="transmembrane region" description="Helical" evidence="8">
    <location>
        <begin position="321"/>
        <end position="349"/>
    </location>
</feature>
<dbReference type="InterPro" id="IPR029058">
    <property type="entry name" value="AB_hydrolase_fold"/>
</dbReference>
<keyword evidence="3 8" id="KW-0812">Transmembrane</keyword>
<evidence type="ECO:0000256" key="6">
    <source>
        <dbReference type="SAM" id="Coils"/>
    </source>
</evidence>
<reference evidence="10" key="1">
    <citation type="submission" date="2025-08" db="UniProtKB">
        <authorList>
            <consortium name="RefSeq"/>
        </authorList>
    </citation>
    <scope>IDENTIFICATION</scope>
</reference>
<evidence type="ECO:0000313" key="9">
    <source>
        <dbReference type="Proteomes" id="UP001515500"/>
    </source>
</evidence>
<evidence type="ECO:0000256" key="5">
    <source>
        <dbReference type="ARBA" id="ARBA00023136"/>
    </source>
</evidence>
<proteinExistence type="inferred from homology"/>
<feature type="compositionally biased region" description="Low complexity" evidence="7">
    <location>
        <begin position="53"/>
        <end position="74"/>
    </location>
</feature>
<dbReference type="Gene3D" id="3.40.50.1820">
    <property type="entry name" value="alpha/beta hydrolase"/>
    <property type="match status" value="1"/>
</dbReference>
<protein>
    <submittedName>
        <fullName evidence="10">Transmembrane and coiled-coil domain-containing protein 4-like isoform X1</fullName>
    </submittedName>
</protein>
<dbReference type="GeneID" id="120255773"/>
<dbReference type="Pfam" id="PF05277">
    <property type="entry name" value="DUF726"/>
    <property type="match status" value="1"/>
</dbReference>
<feature type="compositionally biased region" description="Basic and acidic residues" evidence="7">
    <location>
        <begin position="154"/>
        <end position="171"/>
    </location>
</feature>
<sequence length="682" mass="73676">MAISVLTPTQRYAAGALLALALRQAQIHQTHPLGSSFPDDDNDDADFVPDRFSSASASSSSSATSSGGESDADSSLLWTHKSRGLLRPVFRFLDIHSNAWSGLEETAASSSSKHHIGAFLRIIFEEEVSAENSDQMLALSKAVDAMVMSLETSSSKHEAEEQRQYGHKQEQHQSTSTTTDRTSDVTTKPSENFELIKSQALIRRVERYDDSTDSTDNRSMLGDNSVNHQRKLAVLFALLSACVADMPEDDKKKHRYRKGYDSRHRVALRLLATWLDIQWIKVEAMEIMVACSAMAAAKEEEIQSQENELEKNKWAKWKRGGIIGAAALTGGALLAITGGLAAPAIAAGFGALAPTLGTLVPIVGAGGFAAMATAAGSVAGSVAVAASFGAAGAGLTGSKMARRIGSIEEFEFKPIGDNHNQGRLAVGILISGFVFEEEDFIRPWEGHEDSLERYALQWESKNLIAISTAIQDWITSKLMMGMMQQGAMMTVLGTLVTALAWPATLLAATDFIDSKWSIALNRSEKAGKLLAEVLMKGLQGYRPVTLVGFSLGARVIFKCLQKLAASGDNEGIVERVVLLGAPISVNGENWDSVRKMVAGRFINVYATNDWILGVTFRASLLTQGLAGIQAVDAPGIENVDVTDFIDGHSSYLWAVPQILQQLELNTYYPVFVSPPTETKQTI</sequence>
<evidence type="ECO:0000256" key="2">
    <source>
        <dbReference type="ARBA" id="ARBA00009824"/>
    </source>
</evidence>
<evidence type="ECO:0000256" key="7">
    <source>
        <dbReference type="SAM" id="MobiDB-lite"/>
    </source>
</evidence>
<keyword evidence="5 8" id="KW-0472">Membrane</keyword>
<organism evidence="9 10">
    <name type="scientific">Dioscorea cayennensis subsp. rotundata</name>
    <name type="common">White Guinea yam</name>
    <name type="synonym">Dioscorea rotundata</name>
    <dbReference type="NCBI Taxonomy" id="55577"/>
    <lineage>
        <taxon>Eukaryota</taxon>
        <taxon>Viridiplantae</taxon>
        <taxon>Streptophyta</taxon>
        <taxon>Embryophyta</taxon>
        <taxon>Tracheophyta</taxon>
        <taxon>Spermatophyta</taxon>
        <taxon>Magnoliopsida</taxon>
        <taxon>Liliopsida</taxon>
        <taxon>Dioscoreales</taxon>
        <taxon>Dioscoreaceae</taxon>
        <taxon>Dioscorea</taxon>
    </lineage>
</organism>
<dbReference type="RefSeq" id="XP_039119471.1">
    <property type="nucleotide sequence ID" value="XM_039263537.1"/>
</dbReference>
<evidence type="ECO:0000256" key="1">
    <source>
        <dbReference type="ARBA" id="ARBA00004141"/>
    </source>
</evidence>
<feature type="transmembrane region" description="Helical" evidence="8">
    <location>
        <begin position="369"/>
        <end position="395"/>
    </location>
</feature>
<dbReference type="Proteomes" id="UP001515500">
    <property type="component" value="Unplaced"/>
</dbReference>
<feature type="region of interest" description="Disordered" evidence="7">
    <location>
        <begin position="151"/>
        <end position="189"/>
    </location>
</feature>
<dbReference type="PANTHER" id="PTHR17920:SF3">
    <property type="entry name" value="TRANSMEMBRANE AND COILED-COIL DOMAIN-CONTAINING PROTEIN 4"/>
    <property type="match status" value="1"/>
</dbReference>
<comment type="similarity">
    <text evidence="2">Belongs to the TMCO4 family.</text>
</comment>
<evidence type="ECO:0000256" key="4">
    <source>
        <dbReference type="ARBA" id="ARBA00022989"/>
    </source>
</evidence>
<keyword evidence="6" id="KW-0175">Coiled coil</keyword>
<dbReference type="AlphaFoldDB" id="A0AB40AWW1"/>
<keyword evidence="9" id="KW-1185">Reference proteome</keyword>
<keyword evidence="4 8" id="KW-1133">Transmembrane helix</keyword>
<feature type="transmembrane region" description="Helical" evidence="8">
    <location>
        <begin position="487"/>
        <end position="508"/>
    </location>
</feature>
<dbReference type="PANTHER" id="PTHR17920">
    <property type="entry name" value="TRANSMEMBRANE AND COILED-COIL DOMAIN-CONTAINING PROTEIN 4 TMCO4"/>
    <property type="match status" value="1"/>
</dbReference>
<dbReference type="GO" id="GO:0016020">
    <property type="term" value="C:membrane"/>
    <property type="evidence" value="ECO:0007669"/>
    <property type="project" value="UniProtKB-SubCell"/>
</dbReference>
<dbReference type="InterPro" id="IPR007941">
    <property type="entry name" value="DUF726"/>
</dbReference>
<gene>
    <name evidence="10" type="primary">LOC120255773</name>
</gene>
<dbReference type="SUPFAM" id="SSF53474">
    <property type="entry name" value="alpha/beta-Hydrolases"/>
    <property type="match status" value="1"/>
</dbReference>
<name>A0AB40AWW1_DIOCR</name>
<evidence type="ECO:0000313" key="10">
    <source>
        <dbReference type="RefSeq" id="XP_039119471.1"/>
    </source>
</evidence>
<comment type="subcellular location">
    <subcellularLocation>
        <location evidence="1">Membrane</location>
        <topology evidence="1">Multi-pass membrane protein</topology>
    </subcellularLocation>
</comment>
<evidence type="ECO:0000256" key="8">
    <source>
        <dbReference type="SAM" id="Phobius"/>
    </source>
</evidence>
<feature type="region of interest" description="Disordered" evidence="7">
    <location>
        <begin position="48"/>
        <end position="74"/>
    </location>
</feature>
<feature type="compositionally biased region" description="Low complexity" evidence="7">
    <location>
        <begin position="174"/>
        <end position="187"/>
    </location>
</feature>
<accession>A0AB40AWW1</accession>
<evidence type="ECO:0000256" key="3">
    <source>
        <dbReference type="ARBA" id="ARBA00022692"/>
    </source>
</evidence>